<reference evidence="3" key="1">
    <citation type="journal article" date="2019" name="Int. J. Syst. Evol. Microbiol.">
        <title>The Global Catalogue of Microorganisms (GCM) 10K type strain sequencing project: providing services to taxonomists for standard genome sequencing and annotation.</title>
        <authorList>
            <consortium name="The Broad Institute Genomics Platform"/>
            <consortium name="The Broad Institute Genome Sequencing Center for Infectious Disease"/>
            <person name="Wu L."/>
            <person name="Ma J."/>
        </authorList>
    </citation>
    <scope>NUCLEOTIDE SEQUENCE [LARGE SCALE GENOMIC DNA]</scope>
    <source>
        <strain evidence="3">CCUG 55609</strain>
    </source>
</reference>
<evidence type="ECO:0000313" key="3">
    <source>
        <dbReference type="Proteomes" id="UP001597173"/>
    </source>
</evidence>
<evidence type="ECO:0000313" key="2">
    <source>
        <dbReference type="EMBL" id="MFD1328076.1"/>
    </source>
</evidence>
<keyword evidence="1" id="KW-1133">Transmembrane helix</keyword>
<name>A0ABW3YVX7_MYCRA</name>
<keyword evidence="3" id="KW-1185">Reference proteome</keyword>
<gene>
    <name evidence="2" type="ORF">ACFQ33_09235</name>
</gene>
<dbReference type="RefSeq" id="WP_374837600.1">
    <property type="nucleotide sequence ID" value="NZ_JBHEEW010000005.1"/>
</dbReference>
<sequence>MSNNPGPSSRSAAIAAAVILLITGLAFFVLPNVMVWLGEISPWLAAAAGAALVLAFFLVFWLRARYQRRGE</sequence>
<dbReference type="Proteomes" id="UP001597173">
    <property type="component" value="Unassembled WGS sequence"/>
</dbReference>
<organism evidence="2 3">
    <name type="scientific">Mycoplana ramosa</name>
    <name type="common">Mycoplana bullata</name>
    <dbReference type="NCBI Taxonomy" id="40837"/>
    <lineage>
        <taxon>Bacteria</taxon>
        <taxon>Pseudomonadati</taxon>
        <taxon>Pseudomonadota</taxon>
        <taxon>Alphaproteobacteria</taxon>
        <taxon>Hyphomicrobiales</taxon>
        <taxon>Rhizobiaceae</taxon>
        <taxon>Mycoplana</taxon>
    </lineage>
</organism>
<keyword evidence="1" id="KW-0812">Transmembrane</keyword>
<feature type="transmembrane region" description="Helical" evidence="1">
    <location>
        <begin position="12"/>
        <end position="37"/>
    </location>
</feature>
<keyword evidence="1" id="KW-0472">Membrane</keyword>
<comment type="caution">
    <text evidence="2">The sequence shown here is derived from an EMBL/GenBank/DDBJ whole genome shotgun (WGS) entry which is preliminary data.</text>
</comment>
<accession>A0ABW3YVX7</accession>
<feature type="transmembrane region" description="Helical" evidence="1">
    <location>
        <begin position="43"/>
        <end position="62"/>
    </location>
</feature>
<evidence type="ECO:0008006" key="4">
    <source>
        <dbReference type="Google" id="ProtNLM"/>
    </source>
</evidence>
<protein>
    <recommendedName>
        <fullName evidence="4">Intracellular growth attenuator family protein</fullName>
    </recommendedName>
</protein>
<evidence type="ECO:0000256" key="1">
    <source>
        <dbReference type="SAM" id="Phobius"/>
    </source>
</evidence>
<dbReference type="EMBL" id="JBHTNF010000004">
    <property type="protein sequence ID" value="MFD1328076.1"/>
    <property type="molecule type" value="Genomic_DNA"/>
</dbReference>
<proteinExistence type="predicted"/>